<dbReference type="AlphaFoldDB" id="A0AAF0AWU9"/>
<evidence type="ECO:0000313" key="3">
    <source>
        <dbReference type="Proteomes" id="UP001212411"/>
    </source>
</evidence>
<reference evidence="2 3" key="1">
    <citation type="journal article" date="2023" name="G3 (Bethesda)">
        <title>A high-quality reference genome for the fission yeast Schizosaccharomyces osmophilus.</title>
        <authorList>
            <person name="Jia G.S."/>
            <person name="Zhang W.C."/>
            <person name="Liang Y."/>
            <person name="Liu X.H."/>
            <person name="Rhind N."/>
            <person name="Pidoux A."/>
            <person name="Brysch-Herzberg M."/>
            <person name="Du L.L."/>
        </authorList>
    </citation>
    <scope>NUCLEOTIDE SEQUENCE [LARGE SCALE GENOMIC DNA]</scope>
    <source>
        <strain evidence="2 3">CBS 15793</strain>
    </source>
</reference>
<dbReference type="SUPFAM" id="SSF55486">
    <property type="entry name" value="Metalloproteases ('zincins'), catalytic domain"/>
    <property type="match status" value="1"/>
</dbReference>
<dbReference type="PANTHER" id="PTHR21054:SF2">
    <property type="entry name" value="MIP04191P"/>
    <property type="match status" value="1"/>
</dbReference>
<dbReference type="GO" id="GO:0005737">
    <property type="term" value="C:cytoplasm"/>
    <property type="evidence" value="ECO:0007669"/>
    <property type="project" value="TreeGrafter"/>
</dbReference>
<dbReference type="RefSeq" id="XP_056037522.1">
    <property type="nucleotide sequence ID" value="XM_056181481.1"/>
</dbReference>
<name>A0AAF0AWU9_9SCHI</name>
<keyword evidence="3" id="KW-1185">Reference proteome</keyword>
<protein>
    <submittedName>
        <fullName evidence="2">Metallopeptidase</fullName>
    </submittedName>
</protein>
<dbReference type="Proteomes" id="UP001212411">
    <property type="component" value="Chromosome 2"/>
</dbReference>
<organism evidence="2 3">
    <name type="scientific">Schizosaccharomyces osmophilus</name>
    <dbReference type="NCBI Taxonomy" id="2545709"/>
    <lineage>
        <taxon>Eukaryota</taxon>
        <taxon>Fungi</taxon>
        <taxon>Dikarya</taxon>
        <taxon>Ascomycota</taxon>
        <taxon>Taphrinomycotina</taxon>
        <taxon>Schizosaccharomycetes</taxon>
        <taxon>Schizosaccharomycetales</taxon>
        <taxon>Schizosaccharomycetaceae</taxon>
        <taxon>Schizosaccharomyces</taxon>
    </lineage>
</organism>
<gene>
    <name evidence="2" type="ORF">SOMG_02690</name>
</gene>
<dbReference type="PANTHER" id="PTHR21054">
    <property type="entry name" value="ZINC METALLOPROTEINASE-RELATED"/>
    <property type="match status" value="1"/>
</dbReference>
<dbReference type="SUPFAM" id="SSF51101">
    <property type="entry name" value="Mannose-binding lectins"/>
    <property type="match status" value="1"/>
</dbReference>
<sequence>MSQIILDNIQNNDTVYHRFVIVHGRVTKNNSHASAIVTVKHSGDTFPQQVWVVTKSYFKALVQVVPGENEILFQTDDGFELPLHLTYQVLNDNPFYRIGLVVGRDSDLRFDAPYGMKNDLDEAIRKLRCAAYLWQAFTAECMYRNGFGRRTFRLEENVQPDTMSCQSAWGTERLTASIHVLRSDKTAEEIRSTPPDQLFHVAGNAVDKLNLPEPWHYICMLLDTRYDPSSKEVRGHVALGGGTDMHKLGVFGSHSLHSFPSALEYVVPVFSDVRRLPDYLANDANESSTVWECANIGIGAILHELGHTLGCPHQPDGIMLRSYPIFNRSFTTREFECVRTGSKGLAPVLPKDECSWHYLDLLRFYYHPLFRLPFDQPYPSDVETSYYVSGDQIVFTNDAGIFLAEIEYNGQTKGWKIFNPPEEKAAFTDAEIRSLSNADSGQDYRIRILTRNYKTMDLSDVPGIIRNAKISTNFGNIYRSERFGLRGCNGNELTNLLFSPDKKITKVRVHCGLALDGIEVFFGSESALLGNCGGSPHDFDTTGSSISGFLIRSGAWVDGISIILENGNTSPFFGNANGGGQKLYKIPENSRLVGFYGTLAGFMDSVGFFIQ</sequence>
<dbReference type="InterPro" id="IPR021917">
    <property type="entry name" value="Unchr_Zn-peptidase-like"/>
</dbReference>
<dbReference type="PROSITE" id="PS51752">
    <property type="entry name" value="JACALIN_LECTIN"/>
    <property type="match status" value="1"/>
</dbReference>
<dbReference type="Pfam" id="PF12044">
    <property type="entry name" value="Metallopep"/>
    <property type="match status" value="1"/>
</dbReference>
<dbReference type="InterPro" id="IPR053002">
    <property type="entry name" value="Metalloproteinase_M10B"/>
</dbReference>
<dbReference type="KEGG" id="som:SOMG_02690"/>
<dbReference type="GeneID" id="80876170"/>
<dbReference type="InterPro" id="IPR036404">
    <property type="entry name" value="Jacalin-like_lectin_dom_sf"/>
</dbReference>
<accession>A0AAF0AWU9</accession>
<proteinExistence type="predicted"/>
<dbReference type="EMBL" id="CP115612">
    <property type="protein sequence ID" value="WBW73279.1"/>
    <property type="molecule type" value="Genomic_DNA"/>
</dbReference>
<evidence type="ECO:0000259" key="1">
    <source>
        <dbReference type="PROSITE" id="PS51752"/>
    </source>
</evidence>
<dbReference type="Gene3D" id="2.100.10.30">
    <property type="entry name" value="Jacalin-like lectin domain"/>
    <property type="match status" value="1"/>
</dbReference>
<feature type="domain" description="Jacalin-type lectin" evidence="1">
    <location>
        <begin position="477"/>
        <end position="611"/>
    </location>
</feature>
<evidence type="ECO:0000313" key="2">
    <source>
        <dbReference type="EMBL" id="WBW73279.1"/>
    </source>
</evidence>
<dbReference type="InterPro" id="IPR001229">
    <property type="entry name" value="Jacalin-like_lectin_dom"/>
</dbReference>